<dbReference type="InterPro" id="IPR006016">
    <property type="entry name" value="UspA"/>
</dbReference>
<name>A0ABU2SKJ4_9ACTN</name>
<evidence type="ECO:0000313" key="3">
    <source>
        <dbReference type="EMBL" id="MDT0449496.1"/>
    </source>
</evidence>
<proteinExistence type="inferred from homology"/>
<reference evidence="3" key="1">
    <citation type="submission" date="2024-05" db="EMBL/GenBank/DDBJ databases">
        <title>30 novel species of actinomycetes from the DSMZ collection.</title>
        <authorList>
            <person name="Nouioui I."/>
        </authorList>
    </citation>
    <scope>NUCLEOTIDE SEQUENCE</scope>
    <source>
        <strain evidence="3">DSM 40473</strain>
    </source>
</reference>
<accession>A0ABU2SKJ4</accession>
<dbReference type="InterPro" id="IPR014729">
    <property type="entry name" value="Rossmann-like_a/b/a_fold"/>
</dbReference>
<dbReference type="PANTHER" id="PTHR46268:SF6">
    <property type="entry name" value="UNIVERSAL STRESS PROTEIN UP12"/>
    <property type="match status" value="1"/>
</dbReference>
<dbReference type="RefSeq" id="WP_311609856.1">
    <property type="nucleotide sequence ID" value="NZ_JAVRFI010000005.1"/>
</dbReference>
<feature type="domain" description="UspA" evidence="2">
    <location>
        <begin position="11"/>
        <end position="145"/>
    </location>
</feature>
<evidence type="ECO:0000259" key="2">
    <source>
        <dbReference type="Pfam" id="PF00582"/>
    </source>
</evidence>
<dbReference type="EMBL" id="JAVRFI010000005">
    <property type="protein sequence ID" value="MDT0449496.1"/>
    <property type="molecule type" value="Genomic_DNA"/>
</dbReference>
<sequence>MARTRIPRQGRVLAGFDGSVSVPVLERAADEAVRRGTELEILCGWPWDRGRAAESPLTQDGRTLYETARQRLDRAVARAHARAGGLRVIPTVTTEIAAEALVRSGRTSALTVLGTRRQGGLPQRLTGSVTSSVAARSTNPVLVVRGGPEPERGCVLVGFASDTDLDALRFGFQEAARRGARLRVLHAWSHLSSPGARPPARLWREDLRLLSKVAKAVPEDAVAVLRADHPEIAVDTVAVCQEAGRGLVEESRSAAVVVIAAHRRGRRSGPRLGTVAQALLNHAHCPVVLVPGI</sequence>
<comment type="similarity">
    <text evidence="1">Belongs to the universal stress protein A family.</text>
</comment>
<dbReference type="Pfam" id="PF00582">
    <property type="entry name" value="Usp"/>
    <property type="match status" value="2"/>
</dbReference>
<gene>
    <name evidence="3" type="ORF">RM609_10495</name>
</gene>
<dbReference type="Gene3D" id="3.40.50.620">
    <property type="entry name" value="HUPs"/>
    <property type="match status" value="2"/>
</dbReference>
<comment type="caution">
    <text evidence="3">The sequence shown here is derived from an EMBL/GenBank/DDBJ whole genome shotgun (WGS) entry which is preliminary data.</text>
</comment>
<dbReference type="SUPFAM" id="SSF52402">
    <property type="entry name" value="Adenine nucleotide alpha hydrolases-like"/>
    <property type="match status" value="2"/>
</dbReference>
<organism evidence="3 4">
    <name type="scientific">Streptomyces hesseae</name>
    <dbReference type="NCBI Taxonomy" id="3075519"/>
    <lineage>
        <taxon>Bacteria</taxon>
        <taxon>Bacillati</taxon>
        <taxon>Actinomycetota</taxon>
        <taxon>Actinomycetes</taxon>
        <taxon>Kitasatosporales</taxon>
        <taxon>Streptomycetaceae</taxon>
        <taxon>Streptomyces</taxon>
    </lineage>
</organism>
<dbReference type="PANTHER" id="PTHR46268">
    <property type="entry name" value="STRESS RESPONSE PROTEIN NHAX"/>
    <property type="match status" value="1"/>
</dbReference>
<protein>
    <submittedName>
        <fullName evidence="3">Universal stress protein</fullName>
    </submittedName>
</protein>
<evidence type="ECO:0000313" key="4">
    <source>
        <dbReference type="Proteomes" id="UP001180531"/>
    </source>
</evidence>
<evidence type="ECO:0000256" key="1">
    <source>
        <dbReference type="ARBA" id="ARBA00008791"/>
    </source>
</evidence>
<dbReference type="Proteomes" id="UP001180531">
    <property type="component" value="Unassembled WGS sequence"/>
</dbReference>
<keyword evidence="4" id="KW-1185">Reference proteome</keyword>
<feature type="domain" description="UspA" evidence="2">
    <location>
        <begin position="155"/>
        <end position="291"/>
    </location>
</feature>